<dbReference type="EMBL" id="CP063849">
    <property type="protein sequence ID" value="QOY85052.1"/>
    <property type="molecule type" value="Genomic_DNA"/>
</dbReference>
<dbReference type="Proteomes" id="UP000593892">
    <property type="component" value="Chromosome"/>
</dbReference>
<evidence type="ECO:0000256" key="1">
    <source>
        <dbReference type="SAM" id="Phobius"/>
    </source>
</evidence>
<dbReference type="KEGG" id="pfer:IRI77_19580"/>
<keyword evidence="1" id="KW-0472">Membrane</keyword>
<dbReference type="RefSeq" id="WP_194446722.1">
    <property type="nucleotide sequence ID" value="NZ_CP063849.1"/>
</dbReference>
<reference evidence="3 4" key="1">
    <citation type="submission" date="2020-10" db="EMBL/GenBank/DDBJ databases">
        <title>Complete genome sequence of Paludibaculum fermentans P105T, a facultatively anaerobic acidobacterium capable of dissimilatory Fe(III) reduction.</title>
        <authorList>
            <person name="Dedysh S.N."/>
            <person name="Beletsky A.V."/>
            <person name="Kulichevskaya I.S."/>
            <person name="Mardanov A.V."/>
            <person name="Ravin N.V."/>
        </authorList>
    </citation>
    <scope>NUCLEOTIDE SEQUENCE [LARGE SCALE GENOMIC DNA]</scope>
    <source>
        <strain evidence="3 4">P105</strain>
    </source>
</reference>
<organism evidence="3 4">
    <name type="scientific">Paludibaculum fermentans</name>
    <dbReference type="NCBI Taxonomy" id="1473598"/>
    <lineage>
        <taxon>Bacteria</taxon>
        <taxon>Pseudomonadati</taxon>
        <taxon>Acidobacteriota</taxon>
        <taxon>Terriglobia</taxon>
        <taxon>Bryobacterales</taxon>
        <taxon>Bryobacteraceae</taxon>
        <taxon>Paludibaculum</taxon>
    </lineage>
</organism>
<feature type="domain" description="TadE-like" evidence="2">
    <location>
        <begin position="12"/>
        <end position="54"/>
    </location>
</feature>
<dbReference type="InterPro" id="IPR012495">
    <property type="entry name" value="TadE-like_dom"/>
</dbReference>
<accession>A0A7S7NK33</accession>
<name>A0A7S7NK33_PALFE</name>
<protein>
    <submittedName>
        <fullName evidence="3">Pilus assembly protein</fullName>
    </submittedName>
</protein>
<dbReference type="AlphaFoldDB" id="A0A7S7NK33"/>
<sequence>MSSRPSRRRQRGNAMVEATLVILPFFAIVLSIIDFGRAFYARTAIQYAVQAGTRYAVTFQTMTGMCQDASIKEVVRRSSVGFLTATDISTKTFIRYYKPDTLAATASNMPGNIVEVSVEGYQFRWIAPLWRTATPMTILARSSDRMEGLPGGSSGPPCR</sequence>
<keyword evidence="1" id="KW-0812">Transmembrane</keyword>
<evidence type="ECO:0000313" key="4">
    <source>
        <dbReference type="Proteomes" id="UP000593892"/>
    </source>
</evidence>
<proteinExistence type="predicted"/>
<gene>
    <name evidence="3" type="ORF">IRI77_19580</name>
</gene>
<keyword evidence="1" id="KW-1133">Transmembrane helix</keyword>
<dbReference type="Pfam" id="PF07811">
    <property type="entry name" value="TadE"/>
    <property type="match status" value="1"/>
</dbReference>
<evidence type="ECO:0000313" key="3">
    <source>
        <dbReference type="EMBL" id="QOY85052.1"/>
    </source>
</evidence>
<evidence type="ECO:0000259" key="2">
    <source>
        <dbReference type="Pfam" id="PF07811"/>
    </source>
</evidence>
<feature type="transmembrane region" description="Helical" evidence="1">
    <location>
        <begin position="12"/>
        <end position="33"/>
    </location>
</feature>
<keyword evidence="4" id="KW-1185">Reference proteome</keyword>